<dbReference type="PANTHER" id="PTHR43162:SF1">
    <property type="entry name" value="PRESTALK A DIFFERENTIATION PROTEIN A"/>
    <property type="match status" value="1"/>
</dbReference>
<evidence type="ECO:0000313" key="2">
    <source>
        <dbReference type="EMBL" id="OSX78048.1"/>
    </source>
</evidence>
<dbReference type="Gene3D" id="3.90.25.10">
    <property type="entry name" value="UDP-galactose 4-epimerase, domain 1"/>
    <property type="match status" value="1"/>
</dbReference>
<organism evidence="2 3">
    <name type="scientific">Porphyra umbilicalis</name>
    <name type="common">Purple laver</name>
    <name type="synonym">Red alga</name>
    <dbReference type="NCBI Taxonomy" id="2786"/>
    <lineage>
        <taxon>Eukaryota</taxon>
        <taxon>Rhodophyta</taxon>
        <taxon>Bangiophyceae</taxon>
        <taxon>Bangiales</taxon>
        <taxon>Bangiaceae</taxon>
        <taxon>Porphyra</taxon>
    </lineage>
</organism>
<proteinExistence type="predicted"/>
<sequence length="290" mass="29498">MSIAVVGCTGSTGVATVKALAALSPAPEIVAVARSAAKATELFSDLPSVTCVEGAATDPRGLRKALTGVEVAFLNAPPTEDRAELIIASAAAAKAAGVQRLVVLSVATCGYVRTCFGKQFLKAEAGVTSLGLPVTYVRCPLFLDNILGQAGTVQSDGAMYGPTKPDVPWRGVSTDDVGKAVAAALTGAGHEGKTYKIMSPPATWMDIAAAVSDAAGKEVKYVQVPYDAATEAMIGMGFPSWQADGVNELNHLIDSGDPVFGGDDDDFATLTGSSATSVADFVKAHAGVFA</sequence>
<evidence type="ECO:0000259" key="1">
    <source>
        <dbReference type="Pfam" id="PF05368"/>
    </source>
</evidence>
<dbReference type="SUPFAM" id="SSF51735">
    <property type="entry name" value="NAD(P)-binding Rossmann-fold domains"/>
    <property type="match status" value="1"/>
</dbReference>
<reference evidence="2 3" key="1">
    <citation type="submission" date="2017-03" db="EMBL/GenBank/DDBJ databases">
        <title>WGS assembly of Porphyra umbilicalis.</title>
        <authorList>
            <person name="Brawley S.H."/>
            <person name="Blouin N.A."/>
            <person name="Ficko-Blean E."/>
            <person name="Wheeler G.L."/>
            <person name="Lohr M."/>
            <person name="Goodson H.V."/>
            <person name="Jenkins J.W."/>
            <person name="Blaby-Haas C.E."/>
            <person name="Helliwell K.E."/>
            <person name="Chan C."/>
            <person name="Marriage T."/>
            <person name="Bhattacharya D."/>
            <person name="Klein A.S."/>
            <person name="Badis Y."/>
            <person name="Brodie J."/>
            <person name="Cao Y."/>
            <person name="Collen J."/>
            <person name="Dittami S.M."/>
            <person name="Gachon C.M."/>
            <person name="Green B.R."/>
            <person name="Karpowicz S."/>
            <person name="Kim J.W."/>
            <person name="Kudahl U."/>
            <person name="Lin S."/>
            <person name="Michel G."/>
            <person name="Mittag M."/>
            <person name="Olson B.J."/>
            <person name="Pangilinan J."/>
            <person name="Peng Y."/>
            <person name="Qiu H."/>
            <person name="Shu S."/>
            <person name="Singer J.T."/>
            <person name="Smith A.G."/>
            <person name="Sprecher B.N."/>
            <person name="Wagner V."/>
            <person name="Wang W."/>
            <person name="Wang Z.-Y."/>
            <person name="Yan J."/>
            <person name="Yarish C."/>
            <person name="Zoeuner-Riek S."/>
            <person name="Zhuang Y."/>
            <person name="Zou Y."/>
            <person name="Lindquist E.A."/>
            <person name="Grimwood J."/>
            <person name="Barry K."/>
            <person name="Rokhsar D.S."/>
            <person name="Schmutz J."/>
            <person name="Stiller J.W."/>
            <person name="Grossman A.R."/>
            <person name="Prochnik S.E."/>
        </authorList>
    </citation>
    <scope>NUCLEOTIDE SEQUENCE [LARGE SCALE GENOMIC DNA]</scope>
    <source>
        <strain evidence="2">4086291</strain>
    </source>
</reference>
<dbReference type="PANTHER" id="PTHR43162">
    <property type="match status" value="1"/>
</dbReference>
<evidence type="ECO:0000313" key="3">
    <source>
        <dbReference type="Proteomes" id="UP000218209"/>
    </source>
</evidence>
<dbReference type="InterPro" id="IPR008030">
    <property type="entry name" value="NmrA-like"/>
</dbReference>
<dbReference type="InterPro" id="IPR051604">
    <property type="entry name" value="Ergot_Alk_Oxidoreductase"/>
</dbReference>
<dbReference type="AlphaFoldDB" id="A0A1X6PB11"/>
<dbReference type="OrthoDB" id="300709at2759"/>
<dbReference type="InterPro" id="IPR036291">
    <property type="entry name" value="NAD(P)-bd_dom_sf"/>
</dbReference>
<name>A0A1X6PB11_PORUM</name>
<dbReference type="EMBL" id="KV918822">
    <property type="protein sequence ID" value="OSX78048.1"/>
    <property type="molecule type" value="Genomic_DNA"/>
</dbReference>
<keyword evidence="3" id="KW-1185">Reference proteome</keyword>
<gene>
    <name evidence="2" type="ORF">BU14_0125s0035</name>
</gene>
<protein>
    <recommendedName>
        <fullName evidence="1">NmrA-like domain-containing protein</fullName>
    </recommendedName>
</protein>
<dbReference type="Gene3D" id="3.40.50.720">
    <property type="entry name" value="NAD(P)-binding Rossmann-like Domain"/>
    <property type="match status" value="1"/>
</dbReference>
<dbReference type="Proteomes" id="UP000218209">
    <property type="component" value="Unassembled WGS sequence"/>
</dbReference>
<dbReference type="Pfam" id="PF05368">
    <property type="entry name" value="NmrA"/>
    <property type="match status" value="1"/>
</dbReference>
<accession>A0A1X6PB11</accession>
<feature type="domain" description="NmrA-like" evidence="1">
    <location>
        <begin position="3"/>
        <end position="238"/>
    </location>
</feature>